<organism evidence="1 2">
    <name type="scientific">Heterostelium pallidum (strain ATCC 26659 / Pp 5 / PN500)</name>
    <name type="common">Cellular slime mold</name>
    <name type="synonym">Polysphondylium pallidum</name>
    <dbReference type="NCBI Taxonomy" id="670386"/>
    <lineage>
        <taxon>Eukaryota</taxon>
        <taxon>Amoebozoa</taxon>
        <taxon>Evosea</taxon>
        <taxon>Eumycetozoa</taxon>
        <taxon>Dictyostelia</taxon>
        <taxon>Acytosteliales</taxon>
        <taxon>Acytosteliaceae</taxon>
        <taxon>Heterostelium</taxon>
    </lineage>
</organism>
<reference evidence="1 2" key="1">
    <citation type="journal article" date="2011" name="Genome Res.">
        <title>Phylogeny-wide analysis of social amoeba genomes highlights ancient origins for complex intercellular communication.</title>
        <authorList>
            <person name="Heidel A.J."/>
            <person name="Lawal H.M."/>
            <person name="Felder M."/>
            <person name="Schilde C."/>
            <person name="Helps N.R."/>
            <person name="Tunggal B."/>
            <person name="Rivero F."/>
            <person name="John U."/>
            <person name="Schleicher M."/>
            <person name="Eichinger L."/>
            <person name="Platzer M."/>
            <person name="Noegel A.A."/>
            <person name="Schaap P."/>
            <person name="Gloeckner G."/>
        </authorList>
    </citation>
    <scope>NUCLEOTIDE SEQUENCE [LARGE SCALE GENOMIC DNA]</scope>
    <source>
        <strain evidence="2">ATCC 26659 / Pp 5 / PN500</strain>
    </source>
</reference>
<dbReference type="InParanoid" id="D3BPT0"/>
<protein>
    <submittedName>
        <fullName evidence="1">Uncharacterized protein</fullName>
    </submittedName>
</protein>
<keyword evidence="2" id="KW-1185">Reference proteome</keyword>
<evidence type="ECO:0000313" key="1">
    <source>
        <dbReference type="EMBL" id="EFA76213.1"/>
    </source>
</evidence>
<gene>
    <name evidence="1" type="ORF">PPL_09974</name>
</gene>
<evidence type="ECO:0000313" key="2">
    <source>
        <dbReference type="Proteomes" id="UP000001396"/>
    </source>
</evidence>
<dbReference type="RefSeq" id="XP_020428346.1">
    <property type="nucleotide sequence ID" value="XM_020580761.1"/>
</dbReference>
<name>D3BPT0_HETP5</name>
<comment type="caution">
    <text evidence="1">The sequence shown here is derived from an EMBL/GenBank/DDBJ whole genome shotgun (WGS) entry which is preliminary data.</text>
</comment>
<sequence length="40" mass="4707">MIPKRSLMIVDTSEFKCPYPYQDFKSLHFPWDGSVNDINS</sequence>
<dbReference type="GeneID" id="31365446"/>
<dbReference type="Proteomes" id="UP000001396">
    <property type="component" value="Unassembled WGS sequence"/>
</dbReference>
<dbReference type="EMBL" id="ADBJ01000047">
    <property type="protein sequence ID" value="EFA76213.1"/>
    <property type="molecule type" value="Genomic_DNA"/>
</dbReference>
<accession>D3BPT0</accession>
<dbReference type="AlphaFoldDB" id="D3BPT0"/>
<proteinExistence type="predicted"/>